<dbReference type="GO" id="GO:0016791">
    <property type="term" value="F:phosphatase activity"/>
    <property type="evidence" value="ECO:0007669"/>
    <property type="project" value="InterPro"/>
</dbReference>
<dbReference type="RefSeq" id="XP_018077871.1">
    <property type="nucleotide sequence ID" value="XM_018210421.1"/>
</dbReference>
<dbReference type="InParanoid" id="A0A194XTP8"/>
<dbReference type="InterPro" id="IPR050849">
    <property type="entry name" value="HAD-like_hydrolase_phosphatase"/>
</dbReference>
<dbReference type="EMBL" id="KQ947405">
    <property type="protein sequence ID" value="KUJ23516.1"/>
    <property type="molecule type" value="Genomic_DNA"/>
</dbReference>
<dbReference type="InterPro" id="IPR023214">
    <property type="entry name" value="HAD_sf"/>
</dbReference>
<sequence>MPFPDYIEKKPKIIFFTDFDGTISNQDSCDWLIEHEGYGYAKMQEGFQAVYDGKRTYGEVSCEQFESIKTPFDQCIEKILTHVELDEHFITFYEWCISASIPLVILSGGLTPIIRALLGRAIGHELRGVEIIANSVVVRNGFESLNDQGGAWRVQFHDENIYGHDKACAIQPYTKHREGLPKHEKSILLYAGDGVSDLSAAKETDLLFAKQGEDKYLVKYCKQQKIPFTEFKNWKEILEITQDLYHDSKSVRQVIEQNRGVLEGNDSHI</sequence>
<evidence type="ECO:0000313" key="3">
    <source>
        <dbReference type="Proteomes" id="UP000070700"/>
    </source>
</evidence>
<dbReference type="KEGG" id="psco:LY89DRAFT_606355"/>
<dbReference type="InterPro" id="IPR006384">
    <property type="entry name" value="HAD_hydro_PyrdxlP_Pase-like"/>
</dbReference>
<keyword evidence="1" id="KW-0378">Hydrolase</keyword>
<dbReference type="PANTHER" id="PTHR28181:SF2">
    <property type="entry name" value="PHOSPHORIC MONOESTER HYDROLASE"/>
    <property type="match status" value="1"/>
</dbReference>
<dbReference type="PANTHER" id="PTHR28181">
    <property type="entry name" value="UPF0655 PROTEIN YCR015C"/>
    <property type="match status" value="1"/>
</dbReference>
<dbReference type="OrthoDB" id="10014216at2759"/>
<dbReference type="STRING" id="149040.A0A194XTP8"/>
<gene>
    <name evidence="2" type="ORF">LY89DRAFT_606355</name>
</gene>
<dbReference type="Gene3D" id="3.90.1470.20">
    <property type="match status" value="1"/>
</dbReference>
<evidence type="ECO:0000313" key="2">
    <source>
        <dbReference type="EMBL" id="KUJ23516.1"/>
    </source>
</evidence>
<keyword evidence="3" id="KW-1185">Reference proteome</keyword>
<dbReference type="Proteomes" id="UP000070700">
    <property type="component" value="Unassembled WGS sequence"/>
</dbReference>
<dbReference type="AlphaFoldDB" id="A0A194XTP8"/>
<dbReference type="InterPro" id="IPR036412">
    <property type="entry name" value="HAD-like_sf"/>
</dbReference>
<protein>
    <submittedName>
        <fullName evidence="2">Phosphoserine phosphatase</fullName>
    </submittedName>
</protein>
<accession>A0A194XTP8</accession>
<dbReference type="GeneID" id="28820147"/>
<evidence type="ECO:0000256" key="1">
    <source>
        <dbReference type="ARBA" id="ARBA00022801"/>
    </source>
</evidence>
<dbReference type="SUPFAM" id="SSF56784">
    <property type="entry name" value="HAD-like"/>
    <property type="match status" value="1"/>
</dbReference>
<reference evidence="2 3" key="1">
    <citation type="submission" date="2015-10" db="EMBL/GenBank/DDBJ databases">
        <title>Full genome of DAOMC 229536 Phialocephala scopiformis, a fungal endophyte of spruce producing the potent anti-insectan compound rugulosin.</title>
        <authorList>
            <consortium name="DOE Joint Genome Institute"/>
            <person name="Walker A.K."/>
            <person name="Frasz S.L."/>
            <person name="Seifert K.A."/>
            <person name="Miller J.D."/>
            <person name="Mondo S.J."/>
            <person name="Labutti K."/>
            <person name="Lipzen A."/>
            <person name="Dockter R."/>
            <person name="Kennedy M."/>
            <person name="Grigoriev I.V."/>
            <person name="Spatafora J.W."/>
        </authorList>
    </citation>
    <scope>NUCLEOTIDE SEQUENCE [LARGE SCALE GENOMIC DNA]</scope>
    <source>
        <strain evidence="2 3">CBS 120377</strain>
    </source>
</reference>
<dbReference type="Gene3D" id="3.40.50.1000">
    <property type="entry name" value="HAD superfamily/HAD-like"/>
    <property type="match status" value="1"/>
</dbReference>
<organism evidence="2 3">
    <name type="scientific">Mollisia scopiformis</name>
    <name type="common">Conifer needle endophyte fungus</name>
    <name type="synonym">Phialocephala scopiformis</name>
    <dbReference type="NCBI Taxonomy" id="149040"/>
    <lineage>
        <taxon>Eukaryota</taxon>
        <taxon>Fungi</taxon>
        <taxon>Dikarya</taxon>
        <taxon>Ascomycota</taxon>
        <taxon>Pezizomycotina</taxon>
        <taxon>Leotiomycetes</taxon>
        <taxon>Helotiales</taxon>
        <taxon>Mollisiaceae</taxon>
        <taxon>Mollisia</taxon>
    </lineage>
</organism>
<dbReference type="Pfam" id="PF12710">
    <property type="entry name" value="HAD"/>
    <property type="match status" value="1"/>
</dbReference>
<proteinExistence type="predicted"/>
<dbReference type="NCBIfam" id="TIGR01488">
    <property type="entry name" value="HAD-SF-IB"/>
    <property type="match status" value="1"/>
</dbReference>
<dbReference type="NCBIfam" id="TIGR01489">
    <property type="entry name" value="DKMTPPase-SF"/>
    <property type="match status" value="1"/>
</dbReference>
<name>A0A194XTP8_MOLSC</name>